<reference evidence="1 2" key="1">
    <citation type="journal article" date="2021" name="J. Hered.">
        <title>A chromosome-level genome assembly of the parasitoid wasp, Cotesia glomerata (Hymenoptera: Braconidae).</title>
        <authorList>
            <person name="Pinto B.J."/>
            <person name="Weis J.J."/>
            <person name="Gamble T."/>
            <person name="Ode P.J."/>
            <person name="Paul R."/>
            <person name="Zaspel J.M."/>
        </authorList>
    </citation>
    <scope>NUCLEOTIDE SEQUENCE [LARGE SCALE GENOMIC DNA]</scope>
    <source>
        <strain evidence="1">CgM1</strain>
    </source>
</reference>
<accession>A0AAV7IV55</accession>
<evidence type="ECO:0000313" key="1">
    <source>
        <dbReference type="EMBL" id="KAH0558231.1"/>
    </source>
</evidence>
<name>A0AAV7IV55_COTGL</name>
<comment type="caution">
    <text evidence="1">The sequence shown here is derived from an EMBL/GenBank/DDBJ whole genome shotgun (WGS) entry which is preliminary data.</text>
</comment>
<dbReference type="EMBL" id="JAHXZJ010000747">
    <property type="protein sequence ID" value="KAH0558231.1"/>
    <property type="molecule type" value="Genomic_DNA"/>
</dbReference>
<proteinExistence type="predicted"/>
<dbReference type="AlphaFoldDB" id="A0AAV7IV55"/>
<sequence length="67" mass="7482">MRSGDSASRKKEKIPSAKEMPVIVILPLSSADLTSLCMYHDHALGDRDTNELDILVRTRSLSVLRSR</sequence>
<evidence type="ECO:0000313" key="2">
    <source>
        <dbReference type="Proteomes" id="UP000826195"/>
    </source>
</evidence>
<gene>
    <name evidence="1" type="ORF">KQX54_015032</name>
</gene>
<organism evidence="1 2">
    <name type="scientific">Cotesia glomerata</name>
    <name type="common">Lepidopteran parasitic wasp</name>
    <name type="synonym">Apanteles glomeratus</name>
    <dbReference type="NCBI Taxonomy" id="32391"/>
    <lineage>
        <taxon>Eukaryota</taxon>
        <taxon>Metazoa</taxon>
        <taxon>Ecdysozoa</taxon>
        <taxon>Arthropoda</taxon>
        <taxon>Hexapoda</taxon>
        <taxon>Insecta</taxon>
        <taxon>Pterygota</taxon>
        <taxon>Neoptera</taxon>
        <taxon>Endopterygota</taxon>
        <taxon>Hymenoptera</taxon>
        <taxon>Apocrita</taxon>
        <taxon>Ichneumonoidea</taxon>
        <taxon>Braconidae</taxon>
        <taxon>Microgastrinae</taxon>
        <taxon>Cotesia</taxon>
    </lineage>
</organism>
<keyword evidence="2" id="KW-1185">Reference proteome</keyword>
<dbReference type="Proteomes" id="UP000826195">
    <property type="component" value="Unassembled WGS sequence"/>
</dbReference>
<protein>
    <submittedName>
        <fullName evidence="1">Uncharacterized protein</fullName>
    </submittedName>
</protein>